<proteinExistence type="predicted"/>
<sequence length="121" mass="13812">MNEKSRSVCCQFVRTLCIPHSEVCYDELFNAGSEFTQNDTKTKCVKAGEDWDIQMEGCRDLHKKFPKRKCNLIKNVLLLTESPAVPTPFGPAPSELKIQPEHRVLSTFCVCLRSNYLDTEL</sequence>
<keyword evidence="2" id="KW-1185">Reference proteome</keyword>
<evidence type="ECO:0000313" key="2">
    <source>
        <dbReference type="Proteomes" id="UP000001292"/>
    </source>
</evidence>
<gene>
    <name evidence="1" type="primary">Dsec\GM16635</name>
    <name evidence="1" type="ORF">Dsec_GM16635</name>
</gene>
<accession>B4ID38</accession>
<reference evidence="1 2" key="1">
    <citation type="journal article" date="2007" name="Nature">
        <title>Evolution of genes and genomes on the Drosophila phylogeny.</title>
        <authorList>
            <consortium name="Drosophila 12 Genomes Consortium"/>
            <person name="Clark A.G."/>
            <person name="Eisen M.B."/>
            <person name="Smith D.R."/>
            <person name="Bergman C.M."/>
            <person name="Oliver B."/>
            <person name="Markow T.A."/>
            <person name="Kaufman T.C."/>
            <person name="Kellis M."/>
            <person name="Gelbart W."/>
            <person name="Iyer V.N."/>
            <person name="Pollard D.A."/>
            <person name="Sackton T.B."/>
            <person name="Larracuente A.M."/>
            <person name="Singh N.D."/>
            <person name="Abad J.P."/>
            <person name="Abt D.N."/>
            <person name="Adryan B."/>
            <person name="Aguade M."/>
            <person name="Akashi H."/>
            <person name="Anderson W.W."/>
            <person name="Aquadro C.F."/>
            <person name="Ardell D.H."/>
            <person name="Arguello R."/>
            <person name="Artieri C.G."/>
            <person name="Barbash D.A."/>
            <person name="Barker D."/>
            <person name="Barsanti P."/>
            <person name="Batterham P."/>
            <person name="Batzoglou S."/>
            <person name="Begun D."/>
            <person name="Bhutkar A."/>
            <person name="Blanco E."/>
            <person name="Bosak S.A."/>
            <person name="Bradley R.K."/>
            <person name="Brand A.D."/>
            <person name="Brent M.R."/>
            <person name="Brooks A.N."/>
            <person name="Brown R.H."/>
            <person name="Butlin R.K."/>
            <person name="Caggese C."/>
            <person name="Calvi B.R."/>
            <person name="Bernardo de Carvalho A."/>
            <person name="Caspi A."/>
            <person name="Castrezana S."/>
            <person name="Celniker S.E."/>
            <person name="Chang J.L."/>
            <person name="Chapple C."/>
            <person name="Chatterji S."/>
            <person name="Chinwalla A."/>
            <person name="Civetta A."/>
            <person name="Clifton S.W."/>
            <person name="Comeron J.M."/>
            <person name="Costello J.C."/>
            <person name="Coyne J.A."/>
            <person name="Daub J."/>
            <person name="David R.G."/>
            <person name="Delcher A.L."/>
            <person name="Delehaunty K."/>
            <person name="Do C.B."/>
            <person name="Ebling H."/>
            <person name="Edwards K."/>
            <person name="Eickbush T."/>
            <person name="Evans J.D."/>
            <person name="Filipski A."/>
            <person name="Findeiss S."/>
            <person name="Freyhult E."/>
            <person name="Fulton L."/>
            <person name="Fulton R."/>
            <person name="Garcia A.C."/>
            <person name="Gardiner A."/>
            <person name="Garfield D.A."/>
            <person name="Garvin B.E."/>
            <person name="Gibson G."/>
            <person name="Gilbert D."/>
            <person name="Gnerre S."/>
            <person name="Godfrey J."/>
            <person name="Good R."/>
            <person name="Gotea V."/>
            <person name="Gravely B."/>
            <person name="Greenberg A.J."/>
            <person name="Griffiths-Jones S."/>
            <person name="Gross S."/>
            <person name="Guigo R."/>
            <person name="Gustafson E.A."/>
            <person name="Haerty W."/>
            <person name="Hahn M.W."/>
            <person name="Halligan D.L."/>
            <person name="Halpern A.L."/>
            <person name="Halter G.M."/>
            <person name="Han M.V."/>
            <person name="Heger A."/>
            <person name="Hillier L."/>
            <person name="Hinrichs A.S."/>
            <person name="Holmes I."/>
            <person name="Hoskins R.A."/>
            <person name="Hubisz M.J."/>
            <person name="Hultmark D."/>
            <person name="Huntley M.A."/>
            <person name="Jaffe D.B."/>
            <person name="Jagadeeshan S."/>
            <person name="Jeck W.R."/>
            <person name="Johnson J."/>
            <person name="Jones C.D."/>
            <person name="Jordan W.C."/>
            <person name="Karpen G.H."/>
            <person name="Kataoka E."/>
            <person name="Keightley P.D."/>
            <person name="Kheradpour P."/>
            <person name="Kirkness E.F."/>
            <person name="Koerich L.B."/>
            <person name="Kristiansen K."/>
            <person name="Kudrna D."/>
            <person name="Kulathinal R.J."/>
            <person name="Kumar S."/>
            <person name="Kwok R."/>
            <person name="Lander E."/>
            <person name="Langley C.H."/>
            <person name="Lapoint R."/>
            <person name="Lazzaro B.P."/>
            <person name="Lee S.J."/>
            <person name="Levesque L."/>
            <person name="Li R."/>
            <person name="Lin C.F."/>
            <person name="Lin M.F."/>
            <person name="Lindblad-Toh K."/>
            <person name="Llopart A."/>
            <person name="Long M."/>
            <person name="Low L."/>
            <person name="Lozovsky E."/>
            <person name="Lu J."/>
            <person name="Luo M."/>
            <person name="Machado C.A."/>
            <person name="Makalowski W."/>
            <person name="Marzo M."/>
            <person name="Matsuda M."/>
            <person name="Matzkin L."/>
            <person name="McAllister B."/>
            <person name="McBride C.S."/>
            <person name="McKernan B."/>
            <person name="McKernan K."/>
            <person name="Mendez-Lago M."/>
            <person name="Minx P."/>
            <person name="Mollenhauer M.U."/>
            <person name="Montooth K."/>
            <person name="Mount S.M."/>
            <person name="Mu X."/>
            <person name="Myers E."/>
            <person name="Negre B."/>
            <person name="Newfeld S."/>
            <person name="Nielsen R."/>
            <person name="Noor M.A."/>
            <person name="O'Grady P."/>
            <person name="Pachter L."/>
            <person name="Papaceit M."/>
            <person name="Parisi M.J."/>
            <person name="Parisi M."/>
            <person name="Parts L."/>
            <person name="Pedersen J.S."/>
            <person name="Pesole G."/>
            <person name="Phillippy A.M."/>
            <person name="Ponting C.P."/>
            <person name="Pop M."/>
            <person name="Porcelli D."/>
            <person name="Powell J.R."/>
            <person name="Prohaska S."/>
            <person name="Pruitt K."/>
            <person name="Puig M."/>
            <person name="Quesneville H."/>
            <person name="Ram K.R."/>
            <person name="Rand D."/>
            <person name="Rasmussen M.D."/>
            <person name="Reed L.K."/>
            <person name="Reenan R."/>
            <person name="Reily A."/>
            <person name="Remington K.A."/>
            <person name="Rieger T.T."/>
            <person name="Ritchie M.G."/>
            <person name="Robin C."/>
            <person name="Rogers Y.H."/>
            <person name="Rohde C."/>
            <person name="Rozas J."/>
            <person name="Rubenfield M.J."/>
            <person name="Ruiz A."/>
            <person name="Russo S."/>
            <person name="Salzberg S.L."/>
            <person name="Sanchez-Gracia A."/>
            <person name="Saranga D.J."/>
            <person name="Sato H."/>
            <person name="Schaeffer S.W."/>
            <person name="Schatz M.C."/>
            <person name="Schlenke T."/>
            <person name="Schwartz R."/>
            <person name="Segarra C."/>
            <person name="Singh R.S."/>
            <person name="Sirot L."/>
            <person name="Sirota M."/>
            <person name="Sisneros N.B."/>
            <person name="Smith C.D."/>
            <person name="Smith T.F."/>
            <person name="Spieth J."/>
            <person name="Stage D.E."/>
            <person name="Stark A."/>
            <person name="Stephan W."/>
            <person name="Strausberg R.L."/>
            <person name="Strempel S."/>
            <person name="Sturgill D."/>
            <person name="Sutton G."/>
            <person name="Sutton G.G."/>
            <person name="Tao W."/>
            <person name="Teichmann S."/>
            <person name="Tobari Y.N."/>
            <person name="Tomimura Y."/>
            <person name="Tsolas J.M."/>
            <person name="Valente V.L."/>
            <person name="Venter E."/>
            <person name="Venter J.C."/>
            <person name="Vicario S."/>
            <person name="Vieira F.G."/>
            <person name="Vilella A.J."/>
            <person name="Villasante A."/>
            <person name="Walenz B."/>
            <person name="Wang J."/>
            <person name="Wasserman M."/>
            <person name="Watts T."/>
            <person name="Wilson D."/>
            <person name="Wilson R.K."/>
            <person name="Wing R.A."/>
            <person name="Wolfner M.F."/>
            <person name="Wong A."/>
            <person name="Wong G.K."/>
            <person name="Wu C.I."/>
            <person name="Wu G."/>
            <person name="Yamamoto D."/>
            <person name="Yang H.P."/>
            <person name="Yang S.P."/>
            <person name="Yorke J.A."/>
            <person name="Yoshida K."/>
            <person name="Zdobnov E."/>
            <person name="Zhang P."/>
            <person name="Zhang Y."/>
            <person name="Zimin A.V."/>
            <person name="Baldwin J."/>
            <person name="Abdouelleil A."/>
            <person name="Abdulkadir J."/>
            <person name="Abebe A."/>
            <person name="Abera B."/>
            <person name="Abreu J."/>
            <person name="Acer S.C."/>
            <person name="Aftuck L."/>
            <person name="Alexander A."/>
            <person name="An P."/>
            <person name="Anderson E."/>
            <person name="Anderson S."/>
            <person name="Arachi H."/>
            <person name="Azer M."/>
            <person name="Bachantsang P."/>
            <person name="Barry A."/>
            <person name="Bayul T."/>
            <person name="Berlin A."/>
            <person name="Bessette D."/>
            <person name="Bloom T."/>
            <person name="Blye J."/>
            <person name="Boguslavskiy L."/>
            <person name="Bonnet C."/>
            <person name="Boukhgalter B."/>
            <person name="Bourzgui I."/>
            <person name="Brown A."/>
            <person name="Cahill P."/>
            <person name="Channer S."/>
            <person name="Cheshatsang Y."/>
            <person name="Chuda L."/>
            <person name="Citroen M."/>
            <person name="Collymore A."/>
            <person name="Cooke P."/>
            <person name="Costello M."/>
            <person name="D'Aco K."/>
            <person name="Daza R."/>
            <person name="De Haan G."/>
            <person name="DeGray S."/>
            <person name="DeMaso C."/>
            <person name="Dhargay N."/>
            <person name="Dooley K."/>
            <person name="Dooley E."/>
            <person name="Doricent M."/>
            <person name="Dorje P."/>
            <person name="Dorjee K."/>
            <person name="Dupes A."/>
            <person name="Elong R."/>
            <person name="Falk J."/>
            <person name="Farina A."/>
            <person name="Faro S."/>
            <person name="Ferguson D."/>
            <person name="Fisher S."/>
            <person name="Foley C.D."/>
            <person name="Franke A."/>
            <person name="Friedrich D."/>
            <person name="Gadbois L."/>
            <person name="Gearin G."/>
            <person name="Gearin C.R."/>
            <person name="Giannoukos G."/>
            <person name="Goode T."/>
            <person name="Graham J."/>
            <person name="Grandbois E."/>
            <person name="Grewal S."/>
            <person name="Gyaltsen K."/>
            <person name="Hafez N."/>
            <person name="Hagos B."/>
            <person name="Hall J."/>
            <person name="Henson C."/>
            <person name="Hollinger A."/>
            <person name="Honan T."/>
            <person name="Huard M.D."/>
            <person name="Hughes L."/>
            <person name="Hurhula B."/>
            <person name="Husby M.E."/>
            <person name="Kamat A."/>
            <person name="Kanga B."/>
            <person name="Kashin S."/>
            <person name="Khazanovich D."/>
            <person name="Kisner P."/>
            <person name="Lance K."/>
            <person name="Lara M."/>
            <person name="Lee W."/>
            <person name="Lennon N."/>
            <person name="Letendre F."/>
            <person name="LeVine R."/>
            <person name="Lipovsky A."/>
            <person name="Liu X."/>
            <person name="Liu J."/>
            <person name="Liu S."/>
            <person name="Lokyitsang T."/>
            <person name="Lokyitsang Y."/>
            <person name="Lubonja R."/>
            <person name="Lui A."/>
            <person name="MacDonald P."/>
            <person name="Magnisalis V."/>
            <person name="Maru K."/>
            <person name="Matthews C."/>
            <person name="McCusker W."/>
            <person name="McDonough S."/>
            <person name="Mehta T."/>
            <person name="Meldrim J."/>
            <person name="Meneus L."/>
            <person name="Mihai O."/>
            <person name="Mihalev A."/>
            <person name="Mihova T."/>
            <person name="Mittelman R."/>
            <person name="Mlenga V."/>
            <person name="Montmayeur A."/>
            <person name="Mulrain L."/>
            <person name="Navidi A."/>
            <person name="Naylor J."/>
            <person name="Negash T."/>
            <person name="Nguyen T."/>
            <person name="Nguyen N."/>
            <person name="Nicol R."/>
            <person name="Norbu C."/>
            <person name="Norbu N."/>
            <person name="Novod N."/>
            <person name="O'Neill B."/>
            <person name="Osman S."/>
            <person name="Markiewicz E."/>
            <person name="Oyono O.L."/>
            <person name="Patti C."/>
            <person name="Phunkhang P."/>
            <person name="Pierre F."/>
            <person name="Priest M."/>
            <person name="Raghuraman S."/>
            <person name="Rege F."/>
            <person name="Reyes R."/>
            <person name="Rise C."/>
            <person name="Rogov P."/>
            <person name="Ross K."/>
            <person name="Ryan E."/>
            <person name="Settipalli S."/>
            <person name="Shea T."/>
            <person name="Sherpa N."/>
            <person name="Shi L."/>
            <person name="Shih D."/>
            <person name="Sparrow T."/>
            <person name="Spaulding J."/>
            <person name="Stalker J."/>
            <person name="Stange-Thomann N."/>
            <person name="Stavropoulos S."/>
            <person name="Stone C."/>
            <person name="Strader C."/>
            <person name="Tesfaye S."/>
            <person name="Thomson T."/>
            <person name="Thoulutsang Y."/>
            <person name="Thoulutsang D."/>
            <person name="Topham K."/>
            <person name="Topping I."/>
            <person name="Tsamla T."/>
            <person name="Vassiliev H."/>
            <person name="Vo A."/>
            <person name="Wangchuk T."/>
            <person name="Wangdi T."/>
            <person name="Weiand M."/>
            <person name="Wilkinson J."/>
            <person name="Wilson A."/>
            <person name="Yadav S."/>
            <person name="Young G."/>
            <person name="Yu Q."/>
            <person name="Zembek L."/>
            <person name="Zhong D."/>
            <person name="Zimmer A."/>
            <person name="Zwirko Z."/>
            <person name="Jaffe D.B."/>
            <person name="Alvarez P."/>
            <person name="Brockman W."/>
            <person name="Butler J."/>
            <person name="Chin C."/>
            <person name="Gnerre S."/>
            <person name="Grabherr M."/>
            <person name="Kleber M."/>
            <person name="Mauceli E."/>
            <person name="MacCallum I."/>
        </authorList>
    </citation>
    <scope>NUCLEOTIDE SEQUENCE [LARGE SCALE GENOMIC DNA]</scope>
    <source>
        <strain evidence="2">Rob3c / Tucson 14021-0248.25</strain>
    </source>
</reference>
<dbReference type="EMBL" id="CH480829">
    <property type="protein sequence ID" value="EDW45464.1"/>
    <property type="molecule type" value="Genomic_DNA"/>
</dbReference>
<dbReference type="Proteomes" id="UP000001292">
    <property type="component" value="Unassembled WGS sequence"/>
</dbReference>
<evidence type="ECO:0000313" key="1">
    <source>
        <dbReference type="EMBL" id="EDW45464.1"/>
    </source>
</evidence>
<organism evidence="2">
    <name type="scientific">Drosophila sechellia</name>
    <name type="common">Fruit fly</name>
    <dbReference type="NCBI Taxonomy" id="7238"/>
    <lineage>
        <taxon>Eukaryota</taxon>
        <taxon>Metazoa</taxon>
        <taxon>Ecdysozoa</taxon>
        <taxon>Arthropoda</taxon>
        <taxon>Hexapoda</taxon>
        <taxon>Insecta</taxon>
        <taxon>Pterygota</taxon>
        <taxon>Neoptera</taxon>
        <taxon>Endopterygota</taxon>
        <taxon>Diptera</taxon>
        <taxon>Brachycera</taxon>
        <taxon>Muscomorpha</taxon>
        <taxon>Ephydroidea</taxon>
        <taxon>Drosophilidae</taxon>
        <taxon>Drosophila</taxon>
        <taxon>Sophophora</taxon>
    </lineage>
</organism>
<dbReference type="HOGENOM" id="CLU_2040531_0_0_1"/>
<name>B4ID38_DROSE</name>
<protein>
    <submittedName>
        <fullName evidence="1">GM16635</fullName>
    </submittedName>
</protein>
<dbReference type="AlphaFoldDB" id="B4ID38"/>